<evidence type="ECO:0000259" key="6">
    <source>
        <dbReference type="Pfam" id="PF08386"/>
    </source>
</evidence>
<gene>
    <name evidence="7" type="ORF">F53441_13246</name>
</gene>
<feature type="chain" id="PRO_5034299817" description="Peptidase S33 tripeptidyl aminopeptidase-like C-terminal domain-containing protein" evidence="4">
    <location>
        <begin position="20"/>
        <end position="552"/>
    </location>
</feature>
<dbReference type="Gene3D" id="3.40.50.1820">
    <property type="entry name" value="alpha/beta hydrolase"/>
    <property type="match status" value="1"/>
</dbReference>
<keyword evidence="4" id="KW-0732">Signal</keyword>
<evidence type="ECO:0000256" key="4">
    <source>
        <dbReference type="SAM" id="SignalP"/>
    </source>
</evidence>
<accession>A0A8H4NLL8</accession>
<evidence type="ECO:0008006" key="9">
    <source>
        <dbReference type="Google" id="ProtNLM"/>
    </source>
</evidence>
<dbReference type="Proteomes" id="UP000605986">
    <property type="component" value="Unassembled WGS sequence"/>
</dbReference>
<evidence type="ECO:0000256" key="3">
    <source>
        <dbReference type="SAM" id="MobiDB-lite"/>
    </source>
</evidence>
<dbReference type="InterPro" id="IPR013595">
    <property type="entry name" value="Pept_S33_TAP-like_C"/>
</dbReference>
<dbReference type="InterPro" id="IPR000073">
    <property type="entry name" value="AB_hydrolase_1"/>
</dbReference>
<keyword evidence="8" id="KW-1185">Reference proteome</keyword>
<dbReference type="OrthoDB" id="425534at2759"/>
<feature type="region of interest" description="Disordered" evidence="3">
    <location>
        <begin position="23"/>
        <end position="42"/>
    </location>
</feature>
<dbReference type="GO" id="GO:0016787">
    <property type="term" value="F:hydrolase activity"/>
    <property type="evidence" value="ECO:0007669"/>
    <property type="project" value="UniProtKB-KW"/>
</dbReference>
<evidence type="ECO:0000259" key="5">
    <source>
        <dbReference type="Pfam" id="PF00561"/>
    </source>
</evidence>
<dbReference type="PANTHER" id="PTHR43248:SF25">
    <property type="entry name" value="AB HYDROLASE-1 DOMAIN-CONTAINING PROTEIN-RELATED"/>
    <property type="match status" value="1"/>
</dbReference>
<evidence type="ECO:0000256" key="2">
    <source>
        <dbReference type="ARBA" id="ARBA00022801"/>
    </source>
</evidence>
<organism evidence="7 8">
    <name type="scientific">Fusarium austroafricanum</name>
    <dbReference type="NCBI Taxonomy" id="2364996"/>
    <lineage>
        <taxon>Eukaryota</taxon>
        <taxon>Fungi</taxon>
        <taxon>Dikarya</taxon>
        <taxon>Ascomycota</taxon>
        <taxon>Pezizomycotina</taxon>
        <taxon>Sordariomycetes</taxon>
        <taxon>Hypocreomycetidae</taxon>
        <taxon>Hypocreales</taxon>
        <taxon>Nectriaceae</taxon>
        <taxon>Fusarium</taxon>
        <taxon>Fusarium concolor species complex</taxon>
    </lineage>
</organism>
<feature type="signal peptide" evidence="4">
    <location>
        <begin position="1"/>
        <end position="19"/>
    </location>
</feature>
<dbReference type="InterPro" id="IPR029058">
    <property type="entry name" value="AB_hydrolase_fold"/>
</dbReference>
<comment type="caution">
    <text evidence="7">The sequence shown here is derived from an EMBL/GenBank/DDBJ whole genome shotgun (WGS) entry which is preliminary data.</text>
</comment>
<evidence type="ECO:0000313" key="7">
    <source>
        <dbReference type="EMBL" id="KAF4436456.1"/>
    </source>
</evidence>
<feature type="domain" description="AB hydrolase-1" evidence="5">
    <location>
        <begin position="101"/>
        <end position="276"/>
    </location>
</feature>
<evidence type="ECO:0000313" key="8">
    <source>
        <dbReference type="Proteomes" id="UP000605986"/>
    </source>
</evidence>
<feature type="compositionally biased region" description="Polar residues" evidence="3">
    <location>
        <begin position="29"/>
        <end position="42"/>
    </location>
</feature>
<dbReference type="InterPro" id="IPR051601">
    <property type="entry name" value="Serine_prot/Carboxylest_S33"/>
</dbReference>
<sequence>MKFQAVLLSHLLLSAQASALPTDDRQPLSIRTNSKDSNSSKIDWSECNLDFGNDRVNKLQQNFTCARLSVPLDYTSAGDGETIKLDLIRAKATKEPFLGSVLYNPGGPGGSGVEAVLFQGRDFVEILGGQYDVIGFDPRGTGRTIPFTCSLSDAGNSTTPDKLRRREFNTVPQVNTWDYVKAQWDLTKSNANKCFKTQNKTGRFIGTPFVARDMISIVDALGQGPKLNYWGVSYGTILGQVTASMFPERIGRMMIDSNLDAIDYASTTWMTSMRDVERALAHLLDECVKSGKELCSLAEYSGKNTTGKSLFDEFRSTLEGFLDGSFTEGEIGKRNMTKIERELVVFQFKTHISAGVKFSKNYPSAVSKVEALFAGNVTGMTTGAQGGDSKTKWNTNLVESMNGISCGDSSFRVENKDDLFSNYQAHLTEGSWSENGPVNQLVCSQWKFSAAEQININKLRNVKTSFPLLVINGPYDPVTPLSGAWEVSARFRGSRVLVHEGVGHGFMNHPSNCTFEAVKNYFVDGEMPKLNTTCKPNAPVFERAAEQNDGSS</sequence>
<protein>
    <recommendedName>
        <fullName evidence="9">Peptidase S33 tripeptidyl aminopeptidase-like C-terminal domain-containing protein</fullName>
    </recommendedName>
</protein>
<evidence type="ECO:0000256" key="1">
    <source>
        <dbReference type="ARBA" id="ARBA00010088"/>
    </source>
</evidence>
<dbReference type="Pfam" id="PF08386">
    <property type="entry name" value="Abhydrolase_4"/>
    <property type="match status" value="1"/>
</dbReference>
<dbReference type="EMBL" id="JAADJG010000802">
    <property type="protein sequence ID" value="KAF4436456.1"/>
    <property type="molecule type" value="Genomic_DNA"/>
</dbReference>
<feature type="domain" description="Peptidase S33 tripeptidyl aminopeptidase-like C-terminal" evidence="6">
    <location>
        <begin position="440"/>
        <end position="534"/>
    </location>
</feature>
<name>A0A8H4NLL8_9HYPO</name>
<proteinExistence type="inferred from homology"/>
<dbReference type="SUPFAM" id="SSF53474">
    <property type="entry name" value="alpha/beta-Hydrolases"/>
    <property type="match status" value="1"/>
</dbReference>
<dbReference type="PANTHER" id="PTHR43248">
    <property type="entry name" value="2-SUCCINYL-6-HYDROXY-2,4-CYCLOHEXADIENE-1-CARBOXYLATE SYNTHASE"/>
    <property type="match status" value="1"/>
</dbReference>
<reference evidence="7" key="1">
    <citation type="submission" date="2020-01" db="EMBL/GenBank/DDBJ databases">
        <title>Identification and distribution of gene clusters putatively required for synthesis of sphingolipid metabolism inhibitors in phylogenetically diverse species of the filamentous fungus Fusarium.</title>
        <authorList>
            <person name="Kim H.-S."/>
            <person name="Busman M."/>
            <person name="Brown D.W."/>
            <person name="Divon H."/>
            <person name="Uhlig S."/>
            <person name="Proctor R.H."/>
        </authorList>
    </citation>
    <scope>NUCLEOTIDE SEQUENCE</scope>
    <source>
        <strain evidence="7">NRRL 53441</strain>
    </source>
</reference>
<comment type="similarity">
    <text evidence="1">Belongs to the peptidase S33 family.</text>
</comment>
<dbReference type="AlphaFoldDB" id="A0A8H4NLL8"/>
<keyword evidence="2" id="KW-0378">Hydrolase</keyword>
<dbReference type="Pfam" id="PF00561">
    <property type="entry name" value="Abhydrolase_1"/>
    <property type="match status" value="1"/>
</dbReference>